<comment type="caution">
    <text evidence="2">The sequence shown here is derived from an EMBL/GenBank/DDBJ whole genome shotgun (WGS) entry which is preliminary data.</text>
</comment>
<reference evidence="2 3" key="1">
    <citation type="submission" date="2023-02" db="EMBL/GenBank/DDBJ databases">
        <title>LHISI_Scaffold_Assembly.</title>
        <authorList>
            <person name="Stuart O.P."/>
            <person name="Cleave R."/>
            <person name="Magrath M.J.L."/>
            <person name="Mikheyev A.S."/>
        </authorList>
    </citation>
    <scope>NUCLEOTIDE SEQUENCE [LARGE SCALE GENOMIC DNA]</scope>
    <source>
        <strain evidence="2">Daus_M_001</strain>
        <tissue evidence="2">Leg muscle</tissue>
    </source>
</reference>
<evidence type="ECO:0000256" key="1">
    <source>
        <dbReference type="SAM" id="MobiDB-lite"/>
    </source>
</evidence>
<evidence type="ECO:0000313" key="2">
    <source>
        <dbReference type="EMBL" id="KAJ8868796.1"/>
    </source>
</evidence>
<feature type="region of interest" description="Disordered" evidence="1">
    <location>
        <begin position="1"/>
        <end position="21"/>
    </location>
</feature>
<dbReference type="EMBL" id="JARBHB010000014">
    <property type="protein sequence ID" value="KAJ8868796.1"/>
    <property type="molecule type" value="Genomic_DNA"/>
</dbReference>
<feature type="compositionally biased region" description="Basic and acidic residues" evidence="1">
    <location>
        <begin position="1"/>
        <end position="16"/>
    </location>
</feature>
<accession>A0ABQ9GBA9</accession>
<dbReference type="Proteomes" id="UP001159363">
    <property type="component" value="Chromosome 13"/>
</dbReference>
<evidence type="ECO:0000313" key="3">
    <source>
        <dbReference type="Proteomes" id="UP001159363"/>
    </source>
</evidence>
<proteinExistence type="predicted"/>
<feature type="region of interest" description="Disordered" evidence="1">
    <location>
        <begin position="49"/>
        <end position="107"/>
    </location>
</feature>
<gene>
    <name evidence="2" type="ORF">PR048_030336</name>
</gene>
<protein>
    <submittedName>
        <fullName evidence="2">Uncharacterized protein</fullName>
    </submittedName>
</protein>
<name>A0ABQ9GBA9_9NEOP</name>
<organism evidence="2 3">
    <name type="scientific">Dryococelus australis</name>
    <dbReference type="NCBI Taxonomy" id="614101"/>
    <lineage>
        <taxon>Eukaryota</taxon>
        <taxon>Metazoa</taxon>
        <taxon>Ecdysozoa</taxon>
        <taxon>Arthropoda</taxon>
        <taxon>Hexapoda</taxon>
        <taxon>Insecta</taxon>
        <taxon>Pterygota</taxon>
        <taxon>Neoptera</taxon>
        <taxon>Polyneoptera</taxon>
        <taxon>Phasmatodea</taxon>
        <taxon>Verophasmatodea</taxon>
        <taxon>Anareolatae</taxon>
        <taxon>Phasmatidae</taxon>
        <taxon>Eurycanthinae</taxon>
        <taxon>Dryococelus</taxon>
    </lineage>
</organism>
<keyword evidence="3" id="KW-1185">Reference proteome</keyword>
<sequence length="542" mass="61276">MRVIEMRGEIPEDTRRQAASSDMIPTCENSVAARPGIEPGSPWWEANRLTAHSPATPPNWRQTSRGSAPEALASNVEDHPRSRKKLMTSQRLDYSPHTKANRVRSSAGPLPDFRTWESCRTMTLVDGFSRGSSASLTFTFRRFSILASFRPLRLPRPRCVKEERGLCMSQSRVIRDAKCHIPQDRPRRADTRSSKQLVGFTLSSDEEPGDEEAINDGRCNTMRAWPSRRHSACSRSGRGPAATGGNLRARVGNQLAQYISRLQCAGVLIFARLELLIQAVKAIYEYRRDSSRDVCKHTTLKRCQINATATSEWRKLNPWTLTDEREFALQTWVNQVVKRLFAVKWALLKALLKIYLYAHTSPLLCPRQTTPLLARATCPGVTHSSALDCQFFATEARWRRVARYGHITPELPAPLTPPPTTTMTKAMHPGVIHPSCPIINFLPLKQDEDKWQKSFTPPLLAYRHSLLSTPREKDCSEVKNSGHPSDPYSRRCLRPKSQFLLQGHASSARHIFFEYLDSWPVHTSCPCCRSKVAQEPSIFPAN</sequence>